<feature type="binding site" evidence="11">
    <location>
        <begin position="241"/>
        <end position="242"/>
    </location>
    <ligand>
        <name>substrate</name>
    </ligand>
</feature>
<reference evidence="13" key="1">
    <citation type="journal article" date="2023" name="Int. J. Syst. Evol. Microbiol.">
        <title>Sinisalibacter aestuarii sp. nov., isolated from estuarine sediment of the Arakawa River.</title>
        <authorList>
            <person name="Arafat S.T."/>
            <person name="Hirano S."/>
            <person name="Sato A."/>
            <person name="Takeuchi K."/>
            <person name="Yasuda T."/>
            <person name="Terahara T."/>
            <person name="Hamada M."/>
            <person name="Kobayashi T."/>
        </authorList>
    </citation>
    <scope>NUCLEOTIDE SEQUENCE</scope>
    <source>
        <strain evidence="13">B-399</strain>
    </source>
</reference>
<dbReference type="PROSITE" id="PS00911">
    <property type="entry name" value="DHODEHASE_1"/>
    <property type="match status" value="1"/>
</dbReference>
<dbReference type="RefSeq" id="WP_281841428.1">
    <property type="nucleotide sequence ID" value="NZ_BROH01000002.1"/>
</dbReference>
<feature type="binding site" evidence="11">
    <location>
        <position position="65"/>
    </location>
    <ligand>
        <name>substrate</name>
    </ligand>
</feature>
<evidence type="ECO:0000256" key="8">
    <source>
        <dbReference type="ARBA" id="ARBA00023002"/>
    </source>
</evidence>
<feature type="binding site" evidence="11">
    <location>
        <position position="85"/>
    </location>
    <ligand>
        <name>FMN</name>
        <dbReference type="ChEBI" id="CHEBI:58210"/>
    </ligand>
</feature>
<feature type="binding site" evidence="11">
    <location>
        <position position="176"/>
    </location>
    <ligand>
        <name>substrate</name>
    </ligand>
</feature>
<evidence type="ECO:0000313" key="14">
    <source>
        <dbReference type="Proteomes" id="UP001144205"/>
    </source>
</evidence>
<protein>
    <recommendedName>
        <fullName evidence="11">Dihydroorotate dehydrogenase (quinone)</fullName>
        <ecNumber evidence="11">1.3.5.2</ecNumber>
    </recommendedName>
    <alternativeName>
        <fullName evidence="11">DHOdehase</fullName>
        <shortName evidence="11">DHOD</shortName>
        <shortName evidence="11">DHODase</shortName>
    </alternativeName>
    <alternativeName>
        <fullName evidence="11">Dihydroorotate oxidase</fullName>
    </alternativeName>
</protein>
<dbReference type="EC" id="1.3.5.2" evidence="11"/>
<feature type="binding site" evidence="11">
    <location>
        <position position="171"/>
    </location>
    <ligand>
        <name>FMN</name>
        <dbReference type="ChEBI" id="CHEBI:58210"/>
    </ligand>
</feature>
<evidence type="ECO:0000256" key="11">
    <source>
        <dbReference type="HAMAP-Rule" id="MF_00225"/>
    </source>
</evidence>
<evidence type="ECO:0000256" key="10">
    <source>
        <dbReference type="ARBA" id="ARBA00048639"/>
    </source>
</evidence>
<dbReference type="Proteomes" id="UP001144205">
    <property type="component" value="Unassembled WGS sequence"/>
</dbReference>
<feature type="domain" description="Dihydroorotate dehydrogenase catalytic" evidence="12">
    <location>
        <begin position="43"/>
        <end position="334"/>
    </location>
</feature>
<feature type="binding site" evidence="11">
    <location>
        <begin position="110"/>
        <end position="114"/>
    </location>
    <ligand>
        <name>substrate</name>
    </ligand>
</feature>
<dbReference type="InterPro" id="IPR050074">
    <property type="entry name" value="DHO_dehydrogenase"/>
</dbReference>
<dbReference type="InterPro" id="IPR012135">
    <property type="entry name" value="Dihydroorotate_DH_1_2"/>
</dbReference>
<keyword evidence="5 11" id="KW-0285">Flavoprotein</keyword>
<dbReference type="SUPFAM" id="SSF51395">
    <property type="entry name" value="FMN-linked oxidoreductases"/>
    <property type="match status" value="1"/>
</dbReference>
<dbReference type="InterPro" id="IPR013785">
    <property type="entry name" value="Aldolase_TIM"/>
</dbReference>
<comment type="function">
    <text evidence="1 11">Catalyzes the conversion of dihydroorotate to orotate with quinone as electron acceptor.</text>
</comment>
<keyword evidence="14" id="KW-1185">Reference proteome</keyword>
<dbReference type="NCBIfam" id="TIGR01036">
    <property type="entry name" value="pyrD_sub2"/>
    <property type="match status" value="1"/>
</dbReference>
<keyword evidence="9 11" id="KW-0472">Membrane</keyword>
<organism evidence="13 14">
    <name type="scientific">Sinisalibacter aestuarii</name>
    <dbReference type="NCBI Taxonomy" id="2949426"/>
    <lineage>
        <taxon>Bacteria</taxon>
        <taxon>Pseudomonadati</taxon>
        <taxon>Pseudomonadota</taxon>
        <taxon>Alphaproteobacteria</taxon>
        <taxon>Rhodobacterales</taxon>
        <taxon>Roseobacteraceae</taxon>
        <taxon>Sinisalibacter</taxon>
    </lineage>
</organism>
<evidence type="ECO:0000256" key="1">
    <source>
        <dbReference type="ARBA" id="ARBA00003125"/>
    </source>
</evidence>
<comment type="pathway">
    <text evidence="3 11">Pyrimidine metabolism; UMP biosynthesis via de novo pathway; orotate from (S)-dihydroorotate (quinone route): step 1/1.</text>
</comment>
<dbReference type="CDD" id="cd04738">
    <property type="entry name" value="DHOD_2_like"/>
    <property type="match status" value="1"/>
</dbReference>
<feature type="binding site" evidence="11">
    <location>
        <position position="212"/>
    </location>
    <ligand>
        <name>FMN</name>
        <dbReference type="ChEBI" id="CHEBI:58210"/>
    </ligand>
</feature>
<dbReference type="PROSITE" id="PS00912">
    <property type="entry name" value="DHODEHASE_2"/>
    <property type="match status" value="1"/>
</dbReference>
<comment type="similarity">
    <text evidence="4 11">Belongs to the dihydroorotate dehydrogenase family. Type 2 subfamily.</text>
</comment>
<evidence type="ECO:0000256" key="3">
    <source>
        <dbReference type="ARBA" id="ARBA00005161"/>
    </source>
</evidence>
<evidence type="ECO:0000256" key="2">
    <source>
        <dbReference type="ARBA" id="ARBA00004370"/>
    </source>
</evidence>
<dbReference type="Pfam" id="PF01180">
    <property type="entry name" value="DHO_dh"/>
    <property type="match status" value="1"/>
</dbReference>
<feature type="binding site" evidence="11">
    <location>
        <position position="171"/>
    </location>
    <ligand>
        <name>substrate</name>
    </ligand>
</feature>
<evidence type="ECO:0000256" key="9">
    <source>
        <dbReference type="ARBA" id="ARBA00023136"/>
    </source>
</evidence>
<evidence type="ECO:0000256" key="7">
    <source>
        <dbReference type="ARBA" id="ARBA00022975"/>
    </source>
</evidence>
<dbReference type="HAMAP" id="MF_00225">
    <property type="entry name" value="DHO_dh_type2"/>
    <property type="match status" value="1"/>
</dbReference>
<comment type="caution">
    <text evidence="13">The sequence shown here is derived from an EMBL/GenBank/DDBJ whole genome shotgun (WGS) entry which is preliminary data.</text>
</comment>
<dbReference type="PIRSF" id="PIRSF000164">
    <property type="entry name" value="DHO_oxidase"/>
    <property type="match status" value="1"/>
</dbReference>
<comment type="cofactor">
    <cofactor evidence="11">
        <name>FMN</name>
        <dbReference type="ChEBI" id="CHEBI:58210"/>
    </cofactor>
    <text evidence="11">Binds 1 FMN per subunit.</text>
</comment>
<evidence type="ECO:0000259" key="12">
    <source>
        <dbReference type="Pfam" id="PF01180"/>
    </source>
</evidence>
<evidence type="ECO:0000256" key="5">
    <source>
        <dbReference type="ARBA" id="ARBA00022630"/>
    </source>
</evidence>
<accession>A0ABQ5LT60</accession>
<dbReference type="NCBIfam" id="NF003652">
    <property type="entry name" value="PRK05286.2-5"/>
    <property type="match status" value="1"/>
</dbReference>
<dbReference type="PANTHER" id="PTHR48109">
    <property type="entry name" value="DIHYDROOROTATE DEHYDROGENASE (QUINONE), MITOCHONDRIAL-RELATED"/>
    <property type="match status" value="1"/>
</dbReference>
<comment type="catalytic activity">
    <reaction evidence="10 11">
        <text>(S)-dihydroorotate + a quinone = orotate + a quinol</text>
        <dbReference type="Rhea" id="RHEA:30187"/>
        <dbReference type="ChEBI" id="CHEBI:24646"/>
        <dbReference type="ChEBI" id="CHEBI:30839"/>
        <dbReference type="ChEBI" id="CHEBI:30864"/>
        <dbReference type="ChEBI" id="CHEBI:132124"/>
        <dbReference type="EC" id="1.3.5.2"/>
    </reaction>
</comment>
<keyword evidence="6 11" id="KW-0288">FMN</keyword>
<dbReference type="Gene3D" id="3.20.20.70">
    <property type="entry name" value="Aldolase class I"/>
    <property type="match status" value="1"/>
</dbReference>
<dbReference type="InterPro" id="IPR005719">
    <property type="entry name" value="Dihydroorotate_DH_2"/>
</dbReference>
<sequence>MTAYEKLGMAVLHRFGPERAHRLSLMALKAGVAPVPGLYTSPMLQTTIAGMKLPNPVGLAAGYDKNAEVIDALARAGFGFIEAGAITPRPQPGNPAPRLFRLTEDEAIINRMGFNNQGMEAAAQRLRRRSHRHPVPVGLNLGANKDSEDRAGDFVKVFEACGDFVDFVTVNVSSPNTERLRDLQGADALRALLGRVLDEREAMDKYTPVFLKIAPDLGDDEIEAIAEVARSVRLDGIIATNTTIQRKGVKSKSRKEQGGLSGPPLFEKSTRVLAKLSALTQGHLPLIGVGGIDSAETAWAKITAGASAVQLYTALVYHGLGLVDEILRGLEEHLRRDGFTHISQAVGTKRGDWL</sequence>
<dbReference type="EMBL" id="BROH01000002">
    <property type="protein sequence ID" value="GKY87446.1"/>
    <property type="molecule type" value="Genomic_DNA"/>
</dbReference>
<evidence type="ECO:0000313" key="13">
    <source>
        <dbReference type="EMBL" id="GKY87446.1"/>
    </source>
</evidence>
<gene>
    <name evidence="11 13" type="primary">pyrD</name>
    <name evidence="13" type="ORF">STA1M1_13150</name>
</gene>
<feature type="binding site" evidence="11">
    <location>
        <position position="240"/>
    </location>
    <ligand>
        <name>FMN</name>
        <dbReference type="ChEBI" id="CHEBI:58210"/>
    </ligand>
</feature>
<dbReference type="InterPro" id="IPR001295">
    <property type="entry name" value="Dihydroorotate_DH_CS"/>
</dbReference>
<dbReference type="InterPro" id="IPR005720">
    <property type="entry name" value="Dihydroorotate_DH_cat"/>
</dbReference>
<evidence type="ECO:0000256" key="6">
    <source>
        <dbReference type="ARBA" id="ARBA00022643"/>
    </source>
</evidence>
<keyword evidence="8 11" id="KW-0560">Oxidoreductase</keyword>
<feature type="binding site" evidence="11">
    <location>
        <begin position="61"/>
        <end position="65"/>
    </location>
    <ligand>
        <name>FMN</name>
        <dbReference type="ChEBI" id="CHEBI:58210"/>
    </ligand>
</feature>
<dbReference type="PANTHER" id="PTHR48109:SF4">
    <property type="entry name" value="DIHYDROOROTATE DEHYDROGENASE (QUINONE), MITOCHONDRIAL"/>
    <property type="match status" value="1"/>
</dbReference>
<feature type="binding site" evidence="11">
    <location>
        <position position="291"/>
    </location>
    <ligand>
        <name>FMN</name>
        <dbReference type="ChEBI" id="CHEBI:58210"/>
    </ligand>
</feature>
<feature type="binding site" evidence="11">
    <location>
        <position position="262"/>
    </location>
    <ligand>
        <name>FMN</name>
        <dbReference type="ChEBI" id="CHEBI:58210"/>
    </ligand>
</feature>
<evidence type="ECO:0000256" key="4">
    <source>
        <dbReference type="ARBA" id="ARBA00005359"/>
    </source>
</evidence>
<feature type="active site" description="Nucleophile" evidence="11">
    <location>
        <position position="174"/>
    </location>
</feature>
<name>A0ABQ5LT60_9RHOB</name>
<dbReference type="NCBIfam" id="NF003645">
    <property type="entry name" value="PRK05286.1-2"/>
    <property type="match status" value="1"/>
</dbReference>
<feature type="binding site" evidence="11">
    <location>
        <begin position="312"/>
        <end position="313"/>
    </location>
    <ligand>
        <name>FMN</name>
        <dbReference type="ChEBI" id="CHEBI:58210"/>
    </ligand>
</feature>
<proteinExistence type="inferred from homology"/>
<keyword evidence="11" id="KW-1003">Cell membrane</keyword>
<keyword evidence="7 11" id="KW-0665">Pyrimidine biosynthesis</keyword>
<comment type="subcellular location">
    <subcellularLocation>
        <location evidence="11">Cell membrane</location>
        <topology evidence="11">Peripheral membrane protein</topology>
    </subcellularLocation>
    <subcellularLocation>
        <location evidence="2">Membrane</location>
    </subcellularLocation>
</comment>
<comment type="subunit">
    <text evidence="11">Monomer.</text>
</comment>
<feature type="binding site" evidence="11">
    <location>
        <position position="140"/>
    </location>
    <ligand>
        <name>FMN</name>
        <dbReference type="ChEBI" id="CHEBI:58210"/>
    </ligand>
</feature>